<sequence>MRRSVRLALGAVFVLVGSVALAQNSTEYYPLKKDTKWVFKVGESTITMKVSAVTPEGATIDTLVNEKLVASETIQVKSDGVYRSKINKSEIVPPVKILALKDGKPEPKGTKWKIDSKIQINNQDNPIKGEFTIKDDKEKVKVPVSDKEIEAVAVEGPEFQIAGSKTSVRYWFAPGKGTIKLAYSIEGNEAVLELKEFTEGK</sequence>
<feature type="chain" id="PRO_5013279608" description="DUF3108 domain-containing protein" evidence="1">
    <location>
        <begin position="23"/>
        <end position="201"/>
    </location>
</feature>
<evidence type="ECO:0008006" key="4">
    <source>
        <dbReference type="Google" id="ProtNLM"/>
    </source>
</evidence>
<dbReference type="OrthoDB" id="282461at2"/>
<evidence type="ECO:0000256" key="1">
    <source>
        <dbReference type="SAM" id="SignalP"/>
    </source>
</evidence>
<evidence type="ECO:0000313" key="2">
    <source>
        <dbReference type="EMBL" id="OWK40944.1"/>
    </source>
</evidence>
<keyword evidence="3" id="KW-1185">Reference proteome</keyword>
<comment type="caution">
    <text evidence="2">The sequence shown here is derived from an EMBL/GenBank/DDBJ whole genome shotgun (WGS) entry which is preliminary data.</text>
</comment>
<organism evidence="2 3">
    <name type="scientific">Fimbriiglobus ruber</name>
    <dbReference type="NCBI Taxonomy" id="1908690"/>
    <lineage>
        <taxon>Bacteria</taxon>
        <taxon>Pseudomonadati</taxon>
        <taxon>Planctomycetota</taxon>
        <taxon>Planctomycetia</taxon>
        <taxon>Gemmatales</taxon>
        <taxon>Gemmataceae</taxon>
        <taxon>Fimbriiglobus</taxon>
    </lineage>
</organism>
<keyword evidence="1" id="KW-0732">Signal</keyword>
<feature type="signal peptide" evidence="1">
    <location>
        <begin position="1"/>
        <end position="22"/>
    </location>
</feature>
<accession>A0A225DMT8</accession>
<name>A0A225DMT8_9BACT</name>
<proteinExistence type="predicted"/>
<dbReference type="AlphaFoldDB" id="A0A225DMT8"/>
<evidence type="ECO:0000313" key="3">
    <source>
        <dbReference type="Proteomes" id="UP000214646"/>
    </source>
</evidence>
<gene>
    <name evidence="2" type="ORF">FRUB_04836</name>
</gene>
<dbReference type="EMBL" id="NIDE01000007">
    <property type="protein sequence ID" value="OWK40944.1"/>
    <property type="molecule type" value="Genomic_DNA"/>
</dbReference>
<protein>
    <recommendedName>
        <fullName evidence="4">DUF3108 domain-containing protein</fullName>
    </recommendedName>
</protein>
<reference evidence="3" key="1">
    <citation type="submission" date="2017-06" db="EMBL/GenBank/DDBJ databases">
        <title>Genome analysis of Fimbriiglobus ruber SP5, the first member of the order Planctomycetales with confirmed chitinolytic capability.</title>
        <authorList>
            <person name="Ravin N.V."/>
            <person name="Rakitin A.L."/>
            <person name="Ivanova A.A."/>
            <person name="Beletsky A.V."/>
            <person name="Kulichevskaya I.S."/>
            <person name="Mardanov A.V."/>
            <person name="Dedysh S.N."/>
        </authorList>
    </citation>
    <scope>NUCLEOTIDE SEQUENCE [LARGE SCALE GENOMIC DNA]</scope>
    <source>
        <strain evidence="3">SP5</strain>
    </source>
</reference>
<dbReference type="RefSeq" id="WP_088255895.1">
    <property type="nucleotide sequence ID" value="NZ_NIDE01000007.1"/>
</dbReference>
<dbReference type="Proteomes" id="UP000214646">
    <property type="component" value="Unassembled WGS sequence"/>
</dbReference>